<feature type="region of interest" description="Disordered" evidence="1">
    <location>
        <begin position="37"/>
        <end position="76"/>
    </location>
</feature>
<dbReference type="AlphaFoldDB" id="A0A3M0HVS4"/>
<keyword evidence="2" id="KW-0472">Membrane</keyword>
<dbReference type="Proteomes" id="UP000270471">
    <property type="component" value="Unassembled WGS sequence"/>
</dbReference>
<keyword evidence="2" id="KW-1133">Transmembrane helix</keyword>
<reference evidence="3 4" key="1">
    <citation type="submission" date="2017-11" db="EMBL/GenBank/DDBJ databases">
        <title>Draft genome of actinobacteria isolated from guarana (Paullinia cupana (Mart.) Ducke.</title>
        <authorList>
            <person name="Siqueira K.A."/>
            <person name="Liotti R.G."/>
            <person name="Mendes T.A.O."/>
            <person name="Soares M.A."/>
        </authorList>
    </citation>
    <scope>NUCLEOTIDE SEQUENCE [LARGE SCALE GENOMIC DNA]</scope>
    <source>
        <strain evidence="3 4">193</strain>
    </source>
</reference>
<protein>
    <submittedName>
        <fullName evidence="3">Uncharacterized protein</fullName>
    </submittedName>
</protein>
<evidence type="ECO:0000256" key="2">
    <source>
        <dbReference type="SAM" id="Phobius"/>
    </source>
</evidence>
<evidence type="ECO:0000313" key="4">
    <source>
        <dbReference type="Proteomes" id="UP000270471"/>
    </source>
</evidence>
<organism evidence="3 4">
    <name type="scientific">Streptomyces shenzhenensis</name>
    <dbReference type="NCBI Taxonomy" id="943815"/>
    <lineage>
        <taxon>Bacteria</taxon>
        <taxon>Bacillati</taxon>
        <taxon>Actinomycetota</taxon>
        <taxon>Actinomycetes</taxon>
        <taxon>Kitasatosporales</taxon>
        <taxon>Streptomycetaceae</taxon>
        <taxon>Streptomyces</taxon>
    </lineage>
</organism>
<keyword evidence="4" id="KW-1185">Reference proteome</keyword>
<accession>A0A3M0HVS4</accession>
<dbReference type="RefSeq" id="WP_121894627.1">
    <property type="nucleotide sequence ID" value="NZ_JBEXWZ010000003.1"/>
</dbReference>
<name>A0A3M0HVS4_9ACTN</name>
<dbReference type="PROSITE" id="PS51257">
    <property type="entry name" value="PROKAR_LIPOPROTEIN"/>
    <property type="match status" value="1"/>
</dbReference>
<feature type="transmembrane region" description="Helical" evidence="2">
    <location>
        <begin position="6"/>
        <end position="28"/>
    </location>
</feature>
<feature type="compositionally biased region" description="Pro residues" evidence="1">
    <location>
        <begin position="46"/>
        <end position="59"/>
    </location>
</feature>
<evidence type="ECO:0000313" key="3">
    <source>
        <dbReference type="EMBL" id="RMB80614.1"/>
    </source>
</evidence>
<evidence type="ECO:0000256" key="1">
    <source>
        <dbReference type="SAM" id="MobiDB-lite"/>
    </source>
</evidence>
<sequence length="76" mass="8650">MRTVIMVILLFWVLFLNAFCACFCLVYFATTRRRKATEADEQVMPQPRPSPEAPRPPARPGAVLVPRQRGTSRSET</sequence>
<comment type="caution">
    <text evidence="3">The sequence shown here is derived from an EMBL/GenBank/DDBJ whole genome shotgun (WGS) entry which is preliminary data.</text>
</comment>
<keyword evidence="2" id="KW-0812">Transmembrane</keyword>
<gene>
    <name evidence="3" type="ORF">CTZ28_39455</name>
</gene>
<proteinExistence type="predicted"/>
<dbReference type="EMBL" id="PENI01000040">
    <property type="protein sequence ID" value="RMB80614.1"/>
    <property type="molecule type" value="Genomic_DNA"/>
</dbReference>